<gene>
    <name evidence="2" type="ORF">A9309_02470</name>
</gene>
<dbReference type="RefSeq" id="WP_065255649.1">
    <property type="nucleotide sequence ID" value="NZ_JARDJM010000015.1"/>
</dbReference>
<name>A0A1B8Q6G3_MORLA</name>
<reference evidence="2 3" key="1">
    <citation type="submission" date="2016-06" db="EMBL/GenBank/DDBJ databases">
        <title>Draft genome of Moraxella lacunata CCUG 57757A.</title>
        <authorList>
            <person name="Salva-Serra F."/>
            <person name="Engstrom-Jakobsson H."/>
            <person name="Thorell K."/>
            <person name="Gonzales-Siles L."/>
            <person name="Karlsson R."/>
            <person name="Boulund F."/>
            <person name="Engstrand L."/>
            <person name="Kristiansson E."/>
            <person name="Moore E."/>
        </authorList>
    </citation>
    <scope>NUCLEOTIDE SEQUENCE [LARGE SCALE GENOMIC DNA]</scope>
    <source>
        <strain evidence="2 3">CCUG 57757A</strain>
    </source>
</reference>
<accession>A0A1B8Q6G3</accession>
<dbReference type="Proteomes" id="UP000092607">
    <property type="component" value="Unassembled WGS sequence"/>
</dbReference>
<dbReference type="AlphaFoldDB" id="A0A1B8Q6G3"/>
<evidence type="ECO:0000313" key="2">
    <source>
        <dbReference type="EMBL" id="OBX65302.1"/>
    </source>
</evidence>
<feature type="domain" description="DUF3427" evidence="1">
    <location>
        <begin position="5"/>
        <end position="126"/>
    </location>
</feature>
<organism evidence="2 3">
    <name type="scientific">Moraxella lacunata</name>
    <dbReference type="NCBI Taxonomy" id="477"/>
    <lineage>
        <taxon>Bacteria</taxon>
        <taxon>Pseudomonadati</taxon>
        <taxon>Pseudomonadota</taxon>
        <taxon>Gammaproteobacteria</taxon>
        <taxon>Moraxellales</taxon>
        <taxon>Moraxellaceae</taxon>
        <taxon>Moraxella</taxon>
    </lineage>
</organism>
<evidence type="ECO:0000313" key="3">
    <source>
        <dbReference type="Proteomes" id="UP000092607"/>
    </source>
</evidence>
<dbReference type="EMBL" id="LZMS01000036">
    <property type="protein sequence ID" value="OBX65302.1"/>
    <property type="molecule type" value="Genomic_DNA"/>
</dbReference>
<dbReference type="OrthoDB" id="9802640at2"/>
<dbReference type="Pfam" id="PF11907">
    <property type="entry name" value="DUF3427"/>
    <property type="match status" value="1"/>
</dbReference>
<comment type="caution">
    <text evidence="2">The sequence shown here is derived from an EMBL/GenBank/DDBJ whole genome shotgun (WGS) entry which is preliminary data.</text>
</comment>
<dbReference type="InterPro" id="IPR021835">
    <property type="entry name" value="DUF3427"/>
</dbReference>
<evidence type="ECO:0000259" key="1">
    <source>
        <dbReference type="Pfam" id="PF11907"/>
    </source>
</evidence>
<proteinExistence type="predicted"/>
<sequence length="135" mass="15805">MTANFQLNKKYKRSDVLDLIGVPKDENGHRGGVYTTGYFKFENAYYLFVNIGIEGRTGHDYDNKFLSDDEIYWFAKSNAKMGQSQIQELLNPKTSINLFYREANRDDFTYFGKVKAISYQDMKPVQITWRIVDDI</sequence>
<protein>
    <recommendedName>
        <fullName evidence="1">DUF3427 domain-containing protein</fullName>
    </recommendedName>
</protein>